<accession>A0ABY8FR10</accession>
<dbReference type="Proteomes" id="UP001215827">
    <property type="component" value="Chromosome"/>
</dbReference>
<evidence type="ECO:0000256" key="3">
    <source>
        <dbReference type="ARBA" id="ARBA00022679"/>
    </source>
</evidence>
<evidence type="ECO:0000256" key="5">
    <source>
        <dbReference type="ARBA" id="ARBA00022723"/>
    </source>
</evidence>
<dbReference type="InterPro" id="IPR006638">
    <property type="entry name" value="Elp3/MiaA/NifB-like_rSAM"/>
</dbReference>
<dbReference type="NCBIfam" id="TIGR00089">
    <property type="entry name" value="MiaB/RimO family radical SAM methylthiotransferase"/>
    <property type="match status" value="1"/>
</dbReference>
<dbReference type="InterPro" id="IPR006467">
    <property type="entry name" value="MiaB-like_bact"/>
</dbReference>
<feature type="domain" description="Radical SAM core" evidence="9">
    <location>
        <begin position="110"/>
        <end position="340"/>
    </location>
</feature>
<keyword evidence="4" id="KW-0949">S-adenosyl-L-methionine</keyword>
<dbReference type="Gene3D" id="3.80.30.20">
    <property type="entry name" value="tm_1862 like domain"/>
    <property type="match status" value="1"/>
</dbReference>
<dbReference type="Pfam" id="PF04055">
    <property type="entry name" value="Radical_SAM"/>
    <property type="match status" value="1"/>
</dbReference>
<evidence type="ECO:0000259" key="9">
    <source>
        <dbReference type="PROSITE" id="PS51918"/>
    </source>
</evidence>
<evidence type="ECO:0000256" key="4">
    <source>
        <dbReference type="ARBA" id="ARBA00022691"/>
    </source>
</evidence>
<dbReference type="Pfam" id="PF00919">
    <property type="entry name" value="UPF0004"/>
    <property type="match status" value="1"/>
</dbReference>
<keyword evidence="11" id="KW-1185">Reference proteome</keyword>
<evidence type="ECO:0000256" key="2">
    <source>
        <dbReference type="ARBA" id="ARBA00022485"/>
    </source>
</evidence>
<dbReference type="PROSITE" id="PS01278">
    <property type="entry name" value="MTTASE_RADICAL"/>
    <property type="match status" value="1"/>
</dbReference>
<dbReference type="EMBL" id="CP121106">
    <property type="protein sequence ID" value="WFL77454.1"/>
    <property type="molecule type" value="Genomic_DNA"/>
</dbReference>
<dbReference type="SFLD" id="SFLDG01082">
    <property type="entry name" value="B12-binding_domain_containing"/>
    <property type="match status" value="1"/>
</dbReference>
<dbReference type="InterPro" id="IPR023404">
    <property type="entry name" value="rSAM_horseshoe"/>
</dbReference>
<organism evidence="10 11">
    <name type="scientific">Altererythrobacter arenosus</name>
    <dbReference type="NCBI Taxonomy" id="3032592"/>
    <lineage>
        <taxon>Bacteria</taxon>
        <taxon>Pseudomonadati</taxon>
        <taxon>Pseudomonadota</taxon>
        <taxon>Alphaproteobacteria</taxon>
        <taxon>Sphingomonadales</taxon>
        <taxon>Erythrobacteraceae</taxon>
        <taxon>Altererythrobacter</taxon>
    </lineage>
</organism>
<keyword evidence="3" id="KW-0808">Transferase</keyword>
<dbReference type="PROSITE" id="PS51449">
    <property type="entry name" value="MTTASE_N"/>
    <property type="match status" value="1"/>
</dbReference>
<dbReference type="SFLD" id="SFLDS00029">
    <property type="entry name" value="Radical_SAM"/>
    <property type="match status" value="1"/>
</dbReference>
<feature type="domain" description="MTTase N-terminal" evidence="8">
    <location>
        <begin position="4"/>
        <end position="105"/>
    </location>
</feature>
<protein>
    <submittedName>
        <fullName evidence="10">tRNA (N(6)-L-threonylcarbamoyladenosine(37)-C(2))-methylthiotransferase MtaB</fullName>
    </submittedName>
</protein>
<evidence type="ECO:0000313" key="11">
    <source>
        <dbReference type="Proteomes" id="UP001215827"/>
    </source>
</evidence>
<dbReference type="PANTHER" id="PTHR11918:SF45">
    <property type="entry name" value="THREONYLCARBAMOYLADENOSINE TRNA METHYLTHIOTRANSFERASE"/>
    <property type="match status" value="1"/>
</dbReference>
<evidence type="ECO:0000256" key="6">
    <source>
        <dbReference type="ARBA" id="ARBA00023004"/>
    </source>
</evidence>
<dbReference type="NCBIfam" id="TIGR01579">
    <property type="entry name" value="MiaB-like-C"/>
    <property type="match status" value="1"/>
</dbReference>
<evidence type="ECO:0000259" key="8">
    <source>
        <dbReference type="PROSITE" id="PS51449"/>
    </source>
</evidence>
<keyword evidence="6" id="KW-0408">Iron</keyword>
<dbReference type="InterPro" id="IPR020612">
    <property type="entry name" value="Methylthiotransferase_CS"/>
</dbReference>
<dbReference type="SMART" id="SM00729">
    <property type="entry name" value="Elp3"/>
    <property type="match status" value="1"/>
</dbReference>
<evidence type="ECO:0000313" key="10">
    <source>
        <dbReference type="EMBL" id="WFL77454.1"/>
    </source>
</evidence>
<dbReference type="InterPro" id="IPR007197">
    <property type="entry name" value="rSAM"/>
</dbReference>
<dbReference type="InterPro" id="IPR038135">
    <property type="entry name" value="Methylthiotransferase_N_sf"/>
</dbReference>
<dbReference type="CDD" id="cd01335">
    <property type="entry name" value="Radical_SAM"/>
    <property type="match status" value="1"/>
</dbReference>
<dbReference type="InterPro" id="IPR058240">
    <property type="entry name" value="rSAM_sf"/>
</dbReference>
<gene>
    <name evidence="10" type="primary">mtaB</name>
    <name evidence="10" type="ORF">P7228_15915</name>
</gene>
<dbReference type="InterPro" id="IPR005839">
    <property type="entry name" value="Methylthiotransferase"/>
</dbReference>
<proteinExistence type="predicted"/>
<dbReference type="RefSeq" id="WP_278016147.1">
    <property type="nucleotide sequence ID" value="NZ_CP121106.1"/>
</dbReference>
<evidence type="ECO:0000256" key="1">
    <source>
        <dbReference type="ARBA" id="ARBA00001966"/>
    </source>
</evidence>
<keyword evidence="5" id="KW-0479">Metal-binding</keyword>
<dbReference type="InterPro" id="IPR013848">
    <property type="entry name" value="Methylthiotransferase_N"/>
</dbReference>
<keyword evidence="2" id="KW-0004">4Fe-4S</keyword>
<evidence type="ECO:0000256" key="7">
    <source>
        <dbReference type="ARBA" id="ARBA00023014"/>
    </source>
</evidence>
<dbReference type="PROSITE" id="PS51918">
    <property type="entry name" value="RADICAL_SAM"/>
    <property type="match status" value="1"/>
</dbReference>
<comment type="cofactor">
    <cofactor evidence="1">
        <name>[4Fe-4S] cluster</name>
        <dbReference type="ChEBI" id="CHEBI:49883"/>
    </cofactor>
</comment>
<name>A0ABY8FR10_9SPHN</name>
<dbReference type="PANTHER" id="PTHR11918">
    <property type="entry name" value="RADICAL SAM PROTEINS"/>
    <property type="match status" value="1"/>
</dbReference>
<keyword evidence="7" id="KW-0411">Iron-sulfur</keyword>
<sequence>MSQAGAEVVSLGCRLNISESEQIRALLAQERELVVVNSCAVTSEAVRQTRQAIRRLRRERPEARLLVTGCAAEVEREQLSAMPEVDGLIANTAKLDPRAWNVPAEATSVVPQHTRAFIAVQNGCDHACTFCVIPQGRGQSRSLKVSQVLSEVEAHLAQGAREVVLTGVDVTSWGHDLPEKPSLGRLVSAILSAFPELLRLRMSSLDGIEIDDELVELLAGEPRLMPHLHLSLQHGDDLILKRMKRRHLRGDAVALVTRLKKSRPDIAIGADLIAGFPTETEEQHQANLSIIRELDIVHGHIFPYSMRPGTPAARMPQVDRQTVKRRAAELRATVSEIRENWLATLVVQELSVLAERDGCGHAQNFARVALPQGTQPGTVVTIRPTMLREGLLI</sequence>
<reference evidence="10 11" key="1">
    <citation type="submission" date="2023-03" db="EMBL/GenBank/DDBJ databases">
        <title>Altererythrobacter sp. CAU 1644 isolated from sand.</title>
        <authorList>
            <person name="Kim W."/>
        </authorList>
    </citation>
    <scope>NUCLEOTIDE SEQUENCE [LARGE SCALE GENOMIC DNA]</scope>
    <source>
        <strain evidence="10 11">CAU 1644</strain>
    </source>
</reference>
<dbReference type="SUPFAM" id="SSF102114">
    <property type="entry name" value="Radical SAM enzymes"/>
    <property type="match status" value="1"/>
</dbReference>
<dbReference type="Gene3D" id="3.40.50.12160">
    <property type="entry name" value="Methylthiotransferase, N-terminal domain"/>
    <property type="match status" value="1"/>
</dbReference>